<dbReference type="EMBL" id="PDUG01000004">
    <property type="protein sequence ID" value="PIC34484.1"/>
    <property type="molecule type" value="Genomic_DNA"/>
</dbReference>
<sequence length="72" mass="8305">MSEEIASEVPATEKVESVTDFDQATTDSSRQWGRLKHAAAFSLFRDLHINESLHRKHARSDYKVYDLNNRVV</sequence>
<dbReference type="Proteomes" id="UP000230233">
    <property type="component" value="Chromosome IV"/>
</dbReference>
<gene>
    <name evidence="2" type="primary">Cni-hdl-1</name>
    <name evidence="2" type="synonym">Cnig_chr_IV.g14115</name>
    <name evidence="2" type="ORF">B9Z55_014115</name>
</gene>
<organism evidence="2 3">
    <name type="scientific">Caenorhabditis nigoni</name>
    <dbReference type="NCBI Taxonomy" id="1611254"/>
    <lineage>
        <taxon>Eukaryota</taxon>
        <taxon>Metazoa</taxon>
        <taxon>Ecdysozoa</taxon>
        <taxon>Nematoda</taxon>
        <taxon>Chromadorea</taxon>
        <taxon>Rhabditida</taxon>
        <taxon>Rhabditina</taxon>
        <taxon>Rhabditomorpha</taxon>
        <taxon>Rhabditoidea</taxon>
        <taxon>Rhabditidae</taxon>
        <taxon>Peloderinae</taxon>
        <taxon>Caenorhabditis</taxon>
    </lineage>
</organism>
<name>A0A2G5U4M1_9PELO</name>
<proteinExistence type="predicted"/>
<evidence type="ECO:0000256" key="1">
    <source>
        <dbReference type="SAM" id="MobiDB-lite"/>
    </source>
</evidence>
<accession>A0A2G5U4M1</accession>
<evidence type="ECO:0000313" key="3">
    <source>
        <dbReference type="Proteomes" id="UP000230233"/>
    </source>
</evidence>
<feature type="region of interest" description="Disordered" evidence="1">
    <location>
        <begin position="1"/>
        <end position="26"/>
    </location>
</feature>
<comment type="caution">
    <text evidence="2">The sequence shown here is derived from an EMBL/GenBank/DDBJ whole genome shotgun (WGS) entry which is preliminary data.</text>
</comment>
<keyword evidence="3" id="KW-1185">Reference proteome</keyword>
<dbReference type="OrthoDB" id="639767at2759"/>
<reference evidence="3" key="1">
    <citation type="submission" date="2017-10" db="EMBL/GenBank/DDBJ databases">
        <title>Rapid genome shrinkage in a self-fertile nematode reveals novel sperm competition proteins.</title>
        <authorList>
            <person name="Yin D."/>
            <person name="Schwarz E.M."/>
            <person name="Thomas C.G."/>
            <person name="Felde R.L."/>
            <person name="Korf I.F."/>
            <person name="Cutter A.D."/>
            <person name="Schartner C.M."/>
            <person name="Ralston E.J."/>
            <person name="Meyer B.J."/>
            <person name="Haag E.S."/>
        </authorList>
    </citation>
    <scope>NUCLEOTIDE SEQUENCE [LARGE SCALE GENOMIC DNA]</scope>
    <source>
        <strain evidence="3">JU1422</strain>
    </source>
</reference>
<evidence type="ECO:0000313" key="2">
    <source>
        <dbReference type="EMBL" id="PIC34484.1"/>
    </source>
</evidence>
<protein>
    <submittedName>
        <fullName evidence="2">Uncharacterized protein</fullName>
    </submittedName>
</protein>
<dbReference type="AlphaFoldDB" id="A0A2G5U4M1"/>